<reference evidence="1 2" key="1">
    <citation type="submission" date="2009-11" db="EMBL/GenBank/DDBJ databases">
        <authorList>
            <person name="Weinstock G."/>
            <person name="Sodergren E."/>
            <person name="Clifton S."/>
            <person name="Fulton L."/>
            <person name="Fulton B."/>
            <person name="Courtney L."/>
            <person name="Fronick C."/>
            <person name="Harrison M."/>
            <person name="Strong C."/>
            <person name="Farmer C."/>
            <person name="Delahaunty K."/>
            <person name="Markovic C."/>
            <person name="Hall O."/>
            <person name="Minx P."/>
            <person name="Tomlinson C."/>
            <person name="Mitreva M."/>
            <person name="Nelson J."/>
            <person name="Hou S."/>
            <person name="Wollam A."/>
            <person name="Pepin K.H."/>
            <person name="Johnson M."/>
            <person name="Bhonagiri V."/>
            <person name="Nash W.E."/>
            <person name="Warren W."/>
            <person name="Chinwalla A."/>
            <person name="Mardis E.R."/>
            <person name="Wilson R.K."/>
        </authorList>
    </citation>
    <scope>NUCLEOTIDE SEQUENCE [LARGE SCALE GENOMIC DNA]</scope>
    <source>
        <strain evidence="1 2">DSM 20093</strain>
    </source>
</reference>
<sequence length="49" mass="5195">MGASPPPPGFLKVTNGDEQCHLLTCLPAHLPSTMMAMPGRRVSLKAVHV</sequence>
<dbReference type="AlphaFoldDB" id="D1NUZ1"/>
<accession>D1NUZ1</accession>
<organism evidence="1 2">
    <name type="scientific">Bifidobacterium gallicum DSM 20093 = LMG 11596</name>
    <dbReference type="NCBI Taxonomy" id="561180"/>
    <lineage>
        <taxon>Bacteria</taxon>
        <taxon>Bacillati</taxon>
        <taxon>Actinomycetota</taxon>
        <taxon>Actinomycetes</taxon>
        <taxon>Bifidobacteriales</taxon>
        <taxon>Bifidobacteriaceae</taxon>
        <taxon>Bifidobacterium</taxon>
    </lineage>
</organism>
<dbReference type="Proteomes" id="UP000003656">
    <property type="component" value="Unassembled WGS sequence"/>
</dbReference>
<gene>
    <name evidence="1" type="ORF">BIFGAL_03668</name>
</gene>
<protein>
    <submittedName>
        <fullName evidence="1">Uncharacterized protein</fullName>
    </submittedName>
</protein>
<dbReference type="EMBL" id="ABXB03000003">
    <property type="protein sequence ID" value="EFA22641.1"/>
    <property type="molecule type" value="Genomic_DNA"/>
</dbReference>
<proteinExistence type="predicted"/>
<evidence type="ECO:0000313" key="1">
    <source>
        <dbReference type="EMBL" id="EFA22641.1"/>
    </source>
</evidence>
<name>D1NUZ1_9BIFI</name>
<dbReference type="STRING" id="561180.BIFGAL_03668"/>
<comment type="caution">
    <text evidence="1">The sequence shown here is derived from an EMBL/GenBank/DDBJ whole genome shotgun (WGS) entry which is preliminary data.</text>
</comment>
<evidence type="ECO:0000313" key="2">
    <source>
        <dbReference type="Proteomes" id="UP000003656"/>
    </source>
</evidence>